<name>V2Q974_9BACT</name>
<dbReference type="OrthoDB" id="9810303at2"/>
<dbReference type="InterPro" id="IPR029044">
    <property type="entry name" value="Nucleotide-diphossugar_trans"/>
</dbReference>
<dbReference type="RefSeq" id="WP_023276242.1">
    <property type="nucleotide sequence ID" value="NZ_CP097562.1"/>
</dbReference>
<evidence type="ECO:0000313" key="5">
    <source>
        <dbReference type="EMBL" id="USF23173.1"/>
    </source>
</evidence>
<dbReference type="CDD" id="cd04179">
    <property type="entry name" value="DPM_DPG-synthase_like"/>
    <property type="match status" value="1"/>
</dbReference>
<dbReference type="Pfam" id="PF04138">
    <property type="entry name" value="GtrA_DPMS_TM"/>
    <property type="match status" value="1"/>
</dbReference>
<evidence type="ECO:0000256" key="1">
    <source>
        <dbReference type="ARBA" id="ARBA00004141"/>
    </source>
</evidence>
<sequence length="368" mass="41550">MNKLPVAVIPAYKPLPIVINIAKELMNSNAFQGIVCVNDGSGKEFDYIFSELKTLGVVVETHAVNLGKGTALKTGFNAALHYFPESCGVVTLDADGQHLSKDVINIAENLLNINNVLITGGRVFDNKNIPLRSRFGNKFTKIIFRLFSGVKINDTQTGLRGIPASLLPDLIKLKTTGYDFELDMLIFAKEKHYAIKEIPITTVYENGNSSSHFNPVLDSLRIYFVFFRYLWVAILSFIIDFTMLEVFMKMLHVPDAQSDSQIAQISLTVISANILARLVSSTFNFILNRRFVFKSNANIFDEYKKYFVLVIYVLIINNSVFYFLLNNDALQDITGLGTIFLEITKLITELITFFITFIISRTIIFKDK</sequence>
<organism evidence="5 6">
    <name type="scientific">Mucispirillum schaedleri ASF457</name>
    <dbReference type="NCBI Taxonomy" id="1379858"/>
    <lineage>
        <taxon>Bacteria</taxon>
        <taxon>Pseudomonadati</taxon>
        <taxon>Deferribacterota</taxon>
        <taxon>Deferribacteres</taxon>
        <taxon>Deferribacterales</taxon>
        <taxon>Mucispirillaceae</taxon>
        <taxon>Mucispirillum</taxon>
    </lineage>
</organism>
<protein>
    <submittedName>
        <fullName evidence="5">Uncharacterized protein</fullName>
    </submittedName>
</protein>
<reference evidence="5" key="2">
    <citation type="submission" date="2022-05" db="EMBL/GenBank/DDBJ databases">
        <authorList>
            <person name="Proctor A.L."/>
            <person name="Phillips G.J."/>
            <person name="Wannemuehler M.J."/>
        </authorList>
    </citation>
    <scope>NUCLEOTIDE SEQUENCE</scope>
    <source>
        <strain evidence="5">ASF457</strain>
    </source>
</reference>
<dbReference type="InterPro" id="IPR007267">
    <property type="entry name" value="GtrA_DPMS_TM"/>
</dbReference>
<keyword evidence="2" id="KW-0812">Transmembrane</keyword>
<keyword evidence="4" id="KW-0472">Membrane</keyword>
<keyword evidence="3" id="KW-1133">Transmembrane helix</keyword>
<dbReference type="InterPro" id="IPR001173">
    <property type="entry name" value="Glyco_trans_2-like"/>
</dbReference>
<evidence type="ECO:0000313" key="6">
    <source>
        <dbReference type="Proteomes" id="UP000017429"/>
    </source>
</evidence>
<dbReference type="GO" id="GO:0016020">
    <property type="term" value="C:membrane"/>
    <property type="evidence" value="ECO:0007669"/>
    <property type="project" value="UniProtKB-SubCell"/>
</dbReference>
<dbReference type="GO" id="GO:0006487">
    <property type="term" value="P:protein N-linked glycosylation"/>
    <property type="evidence" value="ECO:0007669"/>
    <property type="project" value="TreeGrafter"/>
</dbReference>
<keyword evidence="6" id="KW-1185">Reference proteome</keyword>
<accession>V2Q974</accession>
<evidence type="ECO:0000256" key="4">
    <source>
        <dbReference type="ARBA" id="ARBA00023136"/>
    </source>
</evidence>
<comment type="subcellular location">
    <subcellularLocation>
        <location evidence="1">Membrane</location>
        <topology evidence="1">Multi-pass membrane protein</topology>
    </subcellularLocation>
</comment>
<gene>
    <name evidence="5" type="ORF">N508_000229</name>
</gene>
<dbReference type="Gene3D" id="3.90.550.10">
    <property type="entry name" value="Spore Coat Polysaccharide Biosynthesis Protein SpsA, Chain A"/>
    <property type="match status" value="1"/>
</dbReference>
<dbReference type="eggNOG" id="COG0463">
    <property type="taxonomic scope" value="Bacteria"/>
</dbReference>
<dbReference type="PANTHER" id="PTHR10859">
    <property type="entry name" value="GLYCOSYL TRANSFERASE"/>
    <property type="match status" value="1"/>
</dbReference>
<evidence type="ECO:0000256" key="3">
    <source>
        <dbReference type="ARBA" id="ARBA00022989"/>
    </source>
</evidence>
<dbReference type="PANTHER" id="PTHR10859:SF114">
    <property type="entry name" value="DOLICHOL-PHOSPHATE MANNOSYLTRANSFERASE"/>
    <property type="match status" value="1"/>
</dbReference>
<dbReference type="SUPFAM" id="SSF53448">
    <property type="entry name" value="Nucleotide-diphospho-sugar transferases"/>
    <property type="match status" value="1"/>
</dbReference>
<dbReference type="AlphaFoldDB" id="V2Q974"/>
<reference evidence="5" key="1">
    <citation type="journal article" date="2014" name="Genome Announc.">
        <title>Draft genome sequences of the altered schaedler flora, a defined bacterial community from gnotobiotic mice.</title>
        <authorList>
            <person name="Wannemuehler M.J."/>
            <person name="Overstreet A.M."/>
            <person name="Ward D.V."/>
            <person name="Phillips G.J."/>
        </authorList>
    </citation>
    <scope>NUCLEOTIDE SEQUENCE</scope>
    <source>
        <strain evidence="5">ASF457</strain>
    </source>
</reference>
<reference evidence="5" key="3">
    <citation type="submission" date="2022-06" db="EMBL/GenBank/DDBJ databases">
        <title>Resources to Facilitate Use of the Altered Schaedler Flora (ASF) Mouse Model to Study Microbiome Function.</title>
        <authorList>
            <person name="Proctor A."/>
            <person name="Parvinroo S."/>
            <person name="Richie T."/>
            <person name="Jia X."/>
            <person name="Lee S.T.M."/>
            <person name="Karp P.D."/>
            <person name="Paley S."/>
            <person name="Kostic A.D."/>
            <person name="Pierre J.F."/>
            <person name="Wannemuehler M.J."/>
            <person name="Phillips G.J."/>
        </authorList>
    </citation>
    <scope>NUCLEOTIDE SEQUENCE</scope>
    <source>
        <strain evidence="5">ASF457</strain>
    </source>
</reference>
<proteinExistence type="predicted"/>
<dbReference type="EMBL" id="CP097562">
    <property type="protein sequence ID" value="USF23173.1"/>
    <property type="molecule type" value="Genomic_DNA"/>
</dbReference>
<dbReference type="GO" id="GO:0000271">
    <property type="term" value="P:polysaccharide biosynthetic process"/>
    <property type="evidence" value="ECO:0007669"/>
    <property type="project" value="InterPro"/>
</dbReference>
<dbReference type="Pfam" id="PF00535">
    <property type="entry name" value="Glycos_transf_2"/>
    <property type="match status" value="1"/>
</dbReference>
<evidence type="ECO:0000256" key="2">
    <source>
        <dbReference type="ARBA" id="ARBA00022692"/>
    </source>
</evidence>
<dbReference type="KEGG" id="msch:N508_000229"/>
<dbReference type="Proteomes" id="UP000017429">
    <property type="component" value="Chromosome"/>
</dbReference>